<accession>A0A0M3JJQ3</accession>
<gene>
    <name evidence="1" type="ORF">ASIM_LOCUS7635</name>
</gene>
<dbReference type="WBParaSite" id="ASIM_0000787401-mRNA-1">
    <property type="protein sequence ID" value="ASIM_0000787401-mRNA-1"/>
    <property type="gene ID" value="ASIM_0000787401"/>
</dbReference>
<organism evidence="3">
    <name type="scientific">Anisakis simplex</name>
    <name type="common">Herring worm</name>
    <dbReference type="NCBI Taxonomy" id="6269"/>
    <lineage>
        <taxon>Eukaryota</taxon>
        <taxon>Metazoa</taxon>
        <taxon>Ecdysozoa</taxon>
        <taxon>Nematoda</taxon>
        <taxon>Chromadorea</taxon>
        <taxon>Rhabditida</taxon>
        <taxon>Spirurina</taxon>
        <taxon>Ascaridomorpha</taxon>
        <taxon>Ascaridoidea</taxon>
        <taxon>Anisakidae</taxon>
        <taxon>Anisakis</taxon>
        <taxon>Anisakis simplex complex</taxon>
    </lineage>
</organism>
<dbReference type="EMBL" id="UYRR01018899">
    <property type="protein sequence ID" value="VDK29649.1"/>
    <property type="molecule type" value="Genomic_DNA"/>
</dbReference>
<protein>
    <submittedName>
        <fullName evidence="1 3">Uncharacterized protein</fullName>
    </submittedName>
</protein>
<reference evidence="3" key="1">
    <citation type="submission" date="2017-02" db="UniProtKB">
        <authorList>
            <consortium name="WormBaseParasite"/>
        </authorList>
    </citation>
    <scope>IDENTIFICATION</scope>
</reference>
<dbReference type="Proteomes" id="UP000267096">
    <property type="component" value="Unassembled WGS sequence"/>
</dbReference>
<reference evidence="1 2" key="2">
    <citation type="submission" date="2018-11" db="EMBL/GenBank/DDBJ databases">
        <authorList>
            <consortium name="Pathogen Informatics"/>
        </authorList>
    </citation>
    <scope>NUCLEOTIDE SEQUENCE [LARGE SCALE GENOMIC DNA]</scope>
</reference>
<name>A0A0M3JJQ3_ANISI</name>
<sequence length="164" mass="18025">MQFATASGISGREPGSNFVTGRLSIFEHFPFKPLQNSVPYLAAHVAIAFPETQHSKLSAVIMKSIVRRCQSIWTTMTVPEDMHLPTTGGIFRVPLLSVGIPNINRQTASNVVQYSSPFLDLHSCKAISENKSSSELAATSFFGVCIGNLRVLFYRLNNSHALVR</sequence>
<dbReference type="AlphaFoldDB" id="A0A0M3JJQ3"/>
<keyword evidence="2" id="KW-1185">Reference proteome</keyword>
<evidence type="ECO:0000313" key="1">
    <source>
        <dbReference type="EMBL" id="VDK29649.1"/>
    </source>
</evidence>
<evidence type="ECO:0000313" key="2">
    <source>
        <dbReference type="Proteomes" id="UP000267096"/>
    </source>
</evidence>
<proteinExistence type="predicted"/>
<evidence type="ECO:0000313" key="3">
    <source>
        <dbReference type="WBParaSite" id="ASIM_0000787401-mRNA-1"/>
    </source>
</evidence>